<gene>
    <name evidence="1" type="ORF">JGU71_08960</name>
</gene>
<proteinExistence type="predicted"/>
<comment type="caution">
    <text evidence="1">The sequence shown here is derived from an EMBL/GenBank/DDBJ whole genome shotgun (WGS) entry which is preliminary data.</text>
</comment>
<evidence type="ECO:0000313" key="2">
    <source>
        <dbReference type="Proteomes" id="UP000655868"/>
    </source>
</evidence>
<dbReference type="AlphaFoldDB" id="A0A934NPM2"/>
<dbReference type="EMBL" id="JAEMNV010000003">
    <property type="protein sequence ID" value="MBJ8339012.1"/>
    <property type="molecule type" value="Genomic_DNA"/>
</dbReference>
<reference evidence="1" key="1">
    <citation type="submission" date="2020-12" db="EMBL/GenBank/DDBJ databases">
        <title>Antrihabitans popcorni sp. nov. and Antrihabitans auranticaus sp. nov., isolated from a larva cave.</title>
        <authorList>
            <person name="Lee S.D."/>
            <person name="Kim I.S."/>
        </authorList>
    </citation>
    <scope>NUCLEOTIDE SEQUENCE</scope>
    <source>
        <strain evidence="1">YC3-6</strain>
    </source>
</reference>
<dbReference type="Proteomes" id="UP000655868">
    <property type="component" value="Unassembled WGS sequence"/>
</dbReference>
<dbReference type="RefSeq" id="WP_199703735.1">
    <property type="nucleotide sequence ID" value="NZ_JAEMNV010000003.1"/>
</dbReference>
<keyword evidence="2" id="KW-1185">Reference proteome</keyword>
<name>A0A934NPM2_9NOCA</name>
<accession>A0A934NPM2</accession>
<sequence>MHRTIRTAAALLQAIVAHPSVLVELGREVFDGLTYGRSRGEVHVPPAEANFSREFARHFGSSTVVSASPDEIVAVTLDFDRFGEWFGLHVGWPDGAPSRDELCVGAVFGETLRVKGTKATLVWTVTRYDPPHTLAIEGGGPLDAAVALWISATEEGSGARIVVSGGFSCDALRGPMLAVVMKALQDAADDSMTHVAALLNSRDVELNQPAVVRNPAAQSS</sequence>
<evidence type="ECO:0000313" key="1">
    <source>
        <dbReference type="EMBL" id="MBJ8339012.1"/>
    </source>
</evidence>
<dbReference type="Gene3D" id="3.30.530.20">
    <property type="match status" value="1"/>
</dbReference>
<dbReference type="InterPro" id="IPR019587">
    <property type="entry name" value="Polyketide_cyclase/dehydratase"/>
</dbReference>
<dbReference type="Pfam" id="PF10604">
    <property type="entry name" value="Polyketide_cyc2"/>
    <property type="match status" value="1"/>
</dbReference>
<protein>
    <submittedName>
        <fullName evidence="1">SRPBCC family protein</fullName>
    </submittedName>
</protein>
<organism evidence="1 2">
    <name type="scientific">Antrihabitans stalagmiti</name>
    <dbReference type="NCBI Taxonomy" id="2799499"/>
    <lineage>
        <taxon>Bacteria</taxon>
        <taxon>Bacillati</taxon>
        <taxon>Actinomycetota</taxon>
        <taxon>Actinomycetes</taxon>
        <taxon>Mycobacteriales</taxon>
        <taxon>Nocardiaceae</taxon>
        <taxon>Antrihabitans</taxon>
    </lineage>
</organism>
<dbReference type="InterPro" id="IPR023393">
    <property type="entry name" value="START-like_dom_sf"/>
</dbReference>
<dbReference type="SUPFAM" id="SSF55961">
    <property type="entry name" value="Bet v1-like"/>
    <property type="match status" value="1"/>
</dbReference>